<dbReference type="Gene3D" id="3.40.1280.10">
    <property type="match status" value="1"/>
</dbReference>
<protein>
    <recommendedName>
        <fullName evidence="5">Ribosomal RNA large subunit methyltransferase H</fullName>
        <ecNumber evidence="5">2.1.1.177</ecNumber>
    </recommendedName>
    <alternativeName>
        <fullName evidence="5">23S rRNA (pseudouridine1915-N3)-methyltransferase</fullName>
    </alternativeName>
    <alternativeName>
        <fullName evidence="5">23S rRNA m3Psi1915 methyltransferase</fullName>
    </alternativeName>
    <alternativeName>
        <fullName evidence="5">rRNA (pseudouridine-N3-)-methyltransferase RlmH</fullName>
    </alternativeName>
</protein>
<comment type="caution">
    <text evidence="6">The sequence shown here is derived from an EMBL/GenBank/DDBJ whole genome shotgun (WGS) entry which is preliminary data.</text>
</comment>
<keyword evidence="7" id="KW-1185">Reference proteome</keyword>
<comment type="subcellular location">
    <subcellularLocation>
        <location evidence="5">Cytoplasm</location>
    </subcellularLocation>
</comment>
<evidence type="ECO:0000256" key="2">
    <source>
        <dbReference type="ARBA" id="ARBA00022679"/>
    </source>
</evidence>
<proteinExistence type="inferred from homology"/>
<dbReference type="Pfam" id="PF02590">
    <property type="entry name" value="SPOUT_MTase"/>
    <property type="match status" value="1"/>
</dbReference>
<reference evidence="6 7" key="1">
    <citation type="submission" date="2024-03" db="EMBL/GenBank/DDBJ databases">
        <title>Mouse gut bacterial collection (mGBC) of GemPharmatech.</title>
        <authorList>
            <person name="He Y."/>
            <person name="Dong L."/>
            <person name="Wu D."/>
            <person name="Gao X."/>
            <person name="Lin Z."/>
        </authorList>
    </citation>
    <scope>NUCLEOTIDE SEQUENCE [LARGE SCALE GENOMIC DNA]</scope>
    <source>
        <strain evidence="6 7">54-13</strain>
    </source>
</reference>
<keyword evidence="5" id="KW-0963">Cytoplasm</keyword>
<evidence type="ECO:0000313" key="7">
    <source>
        <dbReference type="Proteomes" id="UP001565200"/>
    </source>
</evidence>
<dbReference type="PANTHER" id="PTHR33603">
    <property type="entry name" value="METHYLTRANSFERASE"/>
    <property type="match status" value="1"/>
</dbReference>
<keyword evidence="2 5" id="KW-0808">Transferase</keyword>
<evidence type="ECO:0000256" key="3">
    <source>
        <dbReference type="ARBA" id="ARBA00022691"/>
    </source>
</evidence>
<evidence type="ECO:0000313" key="6">
    <source>
        <dbReference type="EMBL" id="MEY8244336.1"/>
    </source>
</evidence>
<dbReference type="EMBL" id="JBCLPP010000003">
    <property type="protein sequence ID" value="MEY8244336.1"/>
    <property type="molecule type" value="Genomic_DNA"/>
</dbReference>
<keyword evidence="1 5" id="KW-0489">Methyltransferase</keyword>
<comment type="subunit">
    <text evidence="5">Homodimer.</text>
</comment>
<feature type="binding site" evidence="5">
    <location>
        <position position="73"/>
    </location>
    <ligand>
        <name>S-adenosyl-L-methionine</name>
        <dbReference type="ChEBI" id="CHEBI:59789"/>
    </ligand>
</feature>
<dbReference type="SUPFAM" id="SSF75217">
    <property type="entry name" value="alpha/beta knot"/>
    <property type="match status" value="1"/>
</dbReference>
<sequence length="157" mass="18334">MKVELVVIGRTMSRYLQEGVDNYVKRLGHYVPFDITCLPDVKSTKSMTEERQKELEGVQFLDYIKPGDRVMLLDEKGREMTSREFAGFMDRMMSIVPKRLLFIVGGPYGFSKSVYDRADGLLSLSKMTFSHEMIRLFFTEQLYRAMTILRGEPYHHD</sequence>
<dbReference type="HAMAP" id="MF_00658">
    <property type="entry name" value="23SrRNA_methyltr_H"/>
    <property type="match status" value="1"/>
</dbReference>
<comment type="catalytic activity">
    <reaction evidence="5">
        <text>pseudouridine(1915) in 23S rRNA + S-adenosyl-L-methionine = N(3)-methylpseudouridine(1915) in 23S rRNA + S-adenosyl-L-homocysteine + H(+)</text>
        <dbReference type="Rhea" id="RHEA:42752"/>
        <dbReference type="Rhea" id="RHEA-COMP:10221"/>
        <dbReference type="Rhea" id="RHEA-COMP:10222"/>
        <dbReference type="ChEBI" id="CHEBI:15378"/>
        <dbReference type="ChEBI" id="CHEBI:57856"/>
        <dbReference type="ChEBI" id="CHEBI:59789"/>
        <dbReference type="ChEBI" id="CHEBI:65314"/>
        <dbReference type="ChEBI" id="CHEBI:74486"/>
        <dbReference type="EC" id="2.1.1.177"/>
    </reaction>
</comment>
<evidence type="ECO:0000256" key="1">
    <source>
        <dbReference type="ARBA" id="ARBA00022603"/>
    </source>
</evidence>
<name>A0ABV4CU38_9BACT</name>
<dbReference type="Proteomes" id="UP001565200">
    <property type="component" value="Unassembled WGS sequence"/>
</dbReference>
<evidence type="ECO:0000256" key="5">
    <source>
        <dbReference type="HAMAP-Rule" id="MF_00658"/>
    </source>
</evidence>
<dbReference type="NCBIfam" id="NF000990">
    <property type="entry name" value="PRK00103.2-4"/>
    <property type="match status" value="1"/>
</dbReference>
<accession>A0ABV4CU38</accession>
<keyword evidence="5" id="KW-0698">rRNA processing</keyword>
<dbReference type="InterPro" id="IPR003742">
    <property type="entry name" value="RlmH-like"/>
</dbReference>
<dbReference type="PIRSF" id="PIRSF004505">
    <property type="entry name" value="MT_bac"/>
    <property type="match status" value="1"/>
</dbReference>
<evidence type="ECO:0000256" key="4">
    <source>
        <dbReference type="ARBA" id="ARBA00038303"/>
    </source>
</evidence>
<comment type="function">
    <text evidence="5">Specifically methylates the pseudouridine at position 1915 (m3Psi1915) in 23S rRNA.</text>
</comment>
<dbReference type="RefSeq" id="WP_121698100.1">
    <property type="nucleotide sequence ID" value="NZ_JBCLPP010000003.1"/>
</dbReference>
<keyword evidence="3 5" id="KW-0949">S-adenosyl-L-methionine</keyword>
<dbReference type="InterPro" id="IPR029028">
    <property type="entry name" value="Alpha/beta_knot_MTases"/>
</dbReference>
<gene>
    <name evidence="5 6" type="primary">rlmH</name>
    <name evidence="6" type="ORF">AAK873_01735</name>
</gene>
<dbReference type="EC" id="2.1.1.177" evidence="5"/>
<dbReference type="InterPro" id="IPR029026">
    <property type="entry name" value="tRNA_m1G_MTases_N"/>
</dbReference>
<feature type="binding site" evidence="5">
    <location>
        <begin position="124"/>
        <end position="129"/>
    </location>
    <ligand>
        <name>S-adenosyl-L-methionine</name>
        <dbReference type="ChEBI" id="CHEBI:59789"/>
    </ligand>
</feature>
<dbReference type="PANTHER" id="PTHR33603:SF1">
    <property type="entry name" value="RIBOSOMAL RNA LARGE SUBUNIT METHYLTRANSFERASE H"/>
    <property type="match status" value="1"/>
</dbReference>
<organism evidence="6 7">
    <name type="scientific">Heminiphilus faecis</name>
    <dbReference type="NCBI Taxonomy" id="2601703"/>
    <lineage>
        <taxon>Bacteria</taxon>
        <taxon>Pseudomonadati</taxon>
        <taxon>Bacteroidota</taxon>
        <taxon>Bacteroidia</taxon>
        <taxon>Bacteroidales</taxon>
        <taxon>Muribaculaceae</taxon>
        <taxon>Heminiphilus</taxon>
    </lineage>
</organism>
<feature type="binding site" evidence="5">
    <location>
        <position position="105"/>
    </location>
    <ligand>
        <name>S-adenosyl-L-methionine</name>
        <dbReference type="ChEBI" id="CHEBI:59789"/>
    </ligand>
</feature>
<comment type="similarity">
    <text evidence="4 5">Belongs to the RNA methyltransferase RlmH family.</text>
</comment>
<dbReference type="CDD" id="cd18081">
    <property type="entry name" value="RlmH-like"/>
    <property type="match status" value="1"/>
</dbReference>